<feature type="compositionally biased region" description="Polar residues" evidence="1">
    <location>
        <begin position="372"/>
        <end position="383"/>
    </location>
</feature>
<dbReference type="OrthoDB" id="5419922at2759"/>
<reference evidence="2" key="1">
    <citation type="submission" date="2017-09" db="EMBL/GenBank/DDBJ databases">
        <title>Polyketide synthases of a Diaporthe helianthi virulent isolate.</title>
        <authorList>
            <person name="Baroncelli R."/>
        </authorList>
    </citation>
    <scope>NUCLEOTIDE SEQUENCE [LARGE SCALE GENOMIC DNA]</scope>
    <source>
        <strain evidence="2">7/96</strain>
    </source>
</reference>
<feature type="region of interest" description="Disordered" evidence="1">
    <location>
        <begin position="273"/>
        <end position="398"/>
    </location>
</feature>
<dbReference type="AlphaFoldDB" id="A0A2P5HKF2"/>
<feature type="region of interest" description="Disordered" evidence="1">
    <location>
        <begin position="421"/>
        <end position="534"/>
    </location>
</feature>
<feature type="compositionally biased region" description="Basic and acidic residues" evidence="1">
    <location>
        <begin position="160"/>
        <end position="174"/>
    </location>
</feature>
<feature type="region of interest" description="Disordered" evidence="1">
    <location>
        <begin position="1053"/>
        <end position="1082"/>
    </location>
</feature>
<name>A0A2P5HKF2_DIAHE</name>
<evidence type="ECO:0000256" key="1">
    <source>
        <dbReference type="SAM" id="MobiDB-lite"/>
    </source>
</evidence>
<sequence>MPPAPFHQLSDEPLYCEAVHDKDDDVFYSGSEDDHYEGPLHRRLHIEKKAVDFLSGNVPILISAALRGPFDRKQWNNPWRSTRAESHCEPCRAQPTHSEEDIPDTQGTSLYPLPSPETTNPPSAKKNPYMDEQDYSRVKTWREAVKITSASKDPFLQPQLDDKYERLPPRKRSADSTWLHNRDRKKPRPANQGSSIPDDSPSHGAARTRGRQARQLHASQMVAQFLRHSSPPEDELAVDGHTRPLRSSTSPVVKKNMGLTPRRVKWRFEVPDNSDDELSLPATTPTSKAIRTSTMVSASLTRDQSPIRLKNATESKSRPPKGRSTSSRGRAKFKKPQAAQPSPSQGSGHDETGASSRMAAQVVEAAPESMDVSHQTSFTNQSKPLWDQPLSDTSDPNSMFLSQNLVALPSAQQDNSFLFHKRARNPTTGSERGRSTSVSKERVTLSQSSPQPHAANMDEQKDQPATGDDLAAPTLSNPEIVTTKKSGVEQNSSIGLPRLSRDPGISLVVDEGSMPSHNQPEQQTRFTDDHKANDETKIVDESIAKVEPDARENSAEVVQLRNTNGQWIAEEPQSLPHVDGCAQSDSDWSTYLDAEDRTPASASEKEVTKKSADKLVAEYGVDGASDPEWSTFVNTQDTTPILSNLEVDVDPEEFAYQQIGSDKIALTNAHCLPTASLDAATMAHENAHNAPVGARSPGLASHTGDAPEIPTPGVFLRDQMHFQGSVGSIIDAYAEFSVLSNSPGLVTAEKPAERLITEAEVSKLPCSLPNQIITVSVDGIEVHNENVADEKQQQHQATPQRSEVAEPLLSLTCHPTKSDHIPPYECTRNVDDLSGPVRQTVSAPVETTGCNGGSSSLNDPGDLQLPSPWGQVATSSFQMAPQVPNNETEPVFHSDGLDEAAAQLQSPWNDNTDIASPWSVPPMTYISPTGSIPDLSVLAGKALAMSQQPQSPWEPKTPAAPNPPAQDFEMSIRAFSDFMSPSPVKQRASLNTNLARSSSVRPGVLFKTPAQRKPDRRVQFAPLPGEQEKCFTEFDGDGIVAICDEEEVSYFGPSGKKTGTMRMPKPMMRPASPPPTEMSSVEAGGLPDHDQKFAKHFEAMSKRKSPSRKPLRLLPSESQQTVTASQEVGAMAEAFMQASQTRKRSLELAAAKQAECRSEFADRTFVSAAMDVLEDQENVDPVDDVSLVLDNLDKFLDDTWGIDMGTGESPADDARSKQEKETALSHGGAQKVEDPMFDLEANVWAD</sequence>
<evidence type="ECO:0000313" key="3">
    <source>
        <dbReference type="Proteomes" id="UP000094444"/>
    </source>
</evidence>
<protein>
    <submittedName>
        <fullName evidence="2">Protamine P1</fullName>
    </submittedName>
</protein>
<feature type="compositionally biased region" description="Low complexity" evidence="1">
    <location>
        <begin position="1061"/>
        <end position="1070"/>
    </location>
</feature>
<feature type="compositionally biased region" description="Basic and acidic residues" evidence="1">
    <location>
        <begin position="1212"/>
        <end position="1223"/>
    </location>
</feature>
<feature type="region of interest" description="Disordered" evidence="1">
    <location>
        <begin position="77"/>
        <end position="133"/>
    </location>
</feature>
<accession>A0A2P5HKF2</accession>
<keyword evidence="3" id="KW-1185">Reference proteome</keyword>
<dbReference type="Proteomes" id="UP000094444">
    <property type="component" value="Unassembled WGS sequence"/>
</dbReference>
<feature type="compositionally biased region" description="Basic and acidic residues" evidence="1">
    <location>
        <begin position="431"/>
        <end position="443"/>
    </location>
</feature>
<evidence type="ECO:0000313" key="2">
    <source>
        <dbReference type="EMBL" id="POS70729.1"/>
    </source>
</evidence>
<dbReference type="STRING" id="158607.A0A2P5HKF2"/>
<dbReference type="InParanoid" id="A0A2P5HKF2"/>
<feature type="region of interest" description="Disordered" evidence="1">
    <location>
        <begin position="1199"/>
        <end position="1236"/>
    </location>
</feature>
<dbReference type="EMBL" id="MAVT02001509">
    <property type="protein sequence ID" value="POS70729.1"/>
    <property type="molecule type" value="Genomic_DNA"/>
</dbReference>
<feature type="compositionally biased region" description="Polar residues" evidence="1">
    <location>
        <begin position="515"/>
        <end position="525"/>
    </location>
</feature>
<feature type="region of interest" description="Disordered" evidence="1">
    <location>
        <begin position="158"/>
        <end position="217"/>
    </location>
</feature>
<proteinExistence type="predicted"/>
<comment type="caution">
    <text evidence="2">The sequence shown here is derived from an EMBL/GenBank/DDBJ whole genome shotgun (WGS) entry which is preliminary data.</text>
</comment>
<feature type="compositionally biased region" description="Polar residues" evidence="1">
    <location>
        <begin position="281"/>
        <end position="304"/>
    </location>
</feature>
<feature type="compositionally biased region" description="Polar residues" evidence="1">
    <location>
        <begin position="474"/>
        <end position="494"/>
    </location>
</feature>
<organism evidence="2 3">
    <name type="scientific">Diaporthe helianthi</name>
    <dbReference type="NCBI Taxonomy" id="158607"/>
    <lineage>
        <taxon>Eukaryota</taxon>
        <taxon>Fungi</taxon>
        <taxon>Dikarya</taxon>
        <taxon>Ascomycota</taxon>
        <taxon>Pezizomycotina</taxon>
        <taxon>Sordariomycetes</taxon>
        <taxon>Sordariomycetidae</taxon>
        <taxon>Diaporthales</taxon>
        <taxon>Diaporthaceae</taxon>
        <taxon>Diaporthe</taxon>
    </lineage>
</organism>
<feature type="region of interest" description="Disordered" evidence="1">
    <location>
        <begin position="230"/>
        <end position="253"/>
    </location>
</feature>
<gene>
    <name evidence="2" type="ORF">DHEL01_v210878</name>
</gene>